<dbReference type="GeneID" id="72004811"/>
<protein>
    <recommendedName>
        <fullName evidence="3">F-box domain-containing protein</fullName>
    </recommendedName>
</protein>
<reference evidence="1 2" key="1">
    <citation type="journal article" date="2021" name="Environ. Microbiol.">
        <title>Gene family expansions and transcriptome signatures uncover fungal adaptations to wood decay.</title>
        <authorList>
            <person name="Hage H."/>
            <person name="Miyauchi S."/>
            <person name="Viragh M."/>
            <person name="Drula E."/>
            <person name="Min B."/>
            <person name="Chaduli D."/>
            <person name="Navarro D."/>
            <person name="Favel A."/>
            <person name="Norest M."/>
            <person name="Lesage-Meessen L."/>
            <person name="Balint B."/>
            <person name="Merenyi Z."/>
            <person name="de Eugenio L."/>
            <person name="Morin E."/>
            <person name="Martinez A.T."/>
            <person name="Baldrian P."/>
            <person name="Stursova M."/>
            <person name="Martinez M.J."/>
            <person name="Novotny C."/>
            <person name="Magnuson J.K."/>
            <person name="Spatafora J.W."/>
            <person name="Maurice S."/>
            <person name="Pangilinan J."/>
            <person name="Andreopoulos W."/>
            <person name="LaButti K."/>
            <person name="Hundley H."/>
            <person name="Na H."/>
            <person name="Kuo A."/>
            <person name="Barry K."/>
            <person name="Lipzen A."/>
            <person name="Henrissat B."/>
            <person name="Riley R."/>
            <person name="Ahrendt S."/>
            <person name="Nagy L.G."/>
            <person name="Grigoriev I.V."/>
            <person name="Martin F."/>
            <person name="Rosso M.N."/>
        </authorList>
    </citation>
    <scope>NUCLEOTIDE SEQUENCE [LARGE SCALE GENOMIC DNA]</scope>
    <source>
        <strain evidence="1 2">CIRM-BRFM 1785</strain>
    </source>
</reference>
<comment type="caution">
    <text evidence="1">The sequence shown here is derived from an EMBL/GenBank/DDBJ whole genome shotgun (WGS) entry which is preliminary data.</text>
</comment>
<sequence>MDTSRDIRPPSPLHDAVLQHLPLEDPIALRRCLVKLHCLVNSTVPINTLPAEVLAEILRFARLRRPPHWSFTTVLLVCHHWYDIAISWPSLWSDITIAMPLRILEVYSSRSRGAGLSLTTQGGRTAIGAPPDALLRALSPHFHRVAQLDTCSSQPWIEHRMEQLSSLIVNDDIINPLARFAPARSQVITLAGDRFPRLESLILRQLRVQVNLANLRSLTSLTMERVSHASWNALLVALSSCPALQYLEIDSPKVHSVTFPTHGNSDVIKLRYLRGLILDHFDEHSGLSFLLAHLYLPRAAKIAISTDMGEGHDLVTGGFNELSTLIADTIPVNKTFLPVFSAIRDVQVTVSSPRLQVVVSTPKEAPASTPSTSFALSCTLRDRWNTRAVQEQIMLELPMVFPASLSTLHICVKDDDDGNYYGPYGVNLAEVWRGLYDAFPQIEDLCLGGPNAIFFDDFLGDFGPGASLQHLPLPWPKLKRVWFEYTATADGALLGGPDESMRIILAITTTMCNRRDAASAEPLQHLTVILPTLGVQVGMCLSRLRSTTQKLVVRDIRGQGIVLEN</sequence>
<dbReference type="EMBL" id="JADCUA010000013">
    <property type="protein sequence ID" value="KAH9835225.1"/>
    <property type="molecule type" value="Genomic_DNA"/>
</dbReference>
<accession>A0ABQ8KD01</accession>
<evidence type="ECO:0000313" key="2">
    <source>
        <dbReference type="Proteomes" id="UP000814176"/>
    </source>
</evidence>
<dbReference type="InterPro" id="IPR036047">
    <property type="entry name" value="F-box-like_dom_sf"/>
</dbReference>
<dbReference type="Gene3D" id="1.20.1280.50">
    <property type="match status" value="1"/>
</dbReference>
<keyword evidence="2" id="KW-1185">Reference proteome</keyword>
<dbReference type="RefSeq" id="XP_047777658.1">
    <property type="nucleotide sequence ID" value="XM_047924079.1"/>
</dbReference>
<proteinExistence type="predicted"/>
<dbReference type="SUPFAM" id="SSF52047">
    <property type="entry name" value="RNI-like"/>
    <property type="match status" value="1"/>
</dbReference>
<name>A0ABQ8KD01_9APHY</name>
<organism evidence="1 2">
    <name type="scientific">Rhodofomes roseus</name>
    <dbReference type="NCBI Taxonomy" id="34475"/>
    <lineage>
        <taxon>Eukaryota</taxon>
        <taxon>Fungi</taxon>
        <taxon>Dikarya</taxon>
        <taxon>Basidiomycota</taxon>
        <taxon>Agaricomycotina</taxon>
        <taxon>Agaricomycetes</taxon>
        <taxon>Polyporales</taxon>
        <taxon>Rhodofomes</taxon>
    </lineage>
</organism>
<dbReference type="SUPFAM" id="SSF81383">
    <property type="entry name" value="F-box domain"/>
    <property type="match status" value="1"/>
</dbReference>
<dbReference type="Proteomes" id="UP000814176">
    <property type="component" value="Unassembled WGS sequence"/>
</dbReference>
<evidence type="ECO:0000313" key="1">
    <source>
        <dbReference type="EMBL" id="KAH9835225.1"/>
    </source>
</evidence>
<evidence type="ECO:0008006" key="3">
    <source>
        <dbReference type="Google" id="ProtNLM"/>
    </source>
</evidence>
<gene>
    <name evidence="1" type="ORF">C8Q71DRAFT_764723</name>
</gene>